<organism evidence="2 3">
    <name type="scientific">Pleuronectes platessa</name>
    <name type="common">European plaice</name>
    <dbReference type="NCBI Taxonomy" id="8262"/>
    <lineage>
        <taxon>Eukaryota</taxon>
        <taxon>Metazoa</taxon>
        <taxon>Chordata</taxon>
        <taxon>Craniata</taxon>
        <taxon>Vertebrata</taxon>
        <taxon>Euteleostomi</taxon>
        <taxon>Actinopterygii</taxon>
        <taxon>Neopterygii</taxon>
        <taxon>Teleostei</taxon>
        <taxon>Neoteleostei</taxon>
        <taxon>Acanthomorphata</taxon>
        <taxon>Carangaria</taxon>
        <taxon>Pleuronectiformes</taxon>
        <taxon>Pleuronectoidei</taxon>
        <taxon>Pleuronectidae</taxon>
        <taxon>Pleuronectes</taxon>
    </lineage>
</organism>
<reference evidence="2" key="1">
    <citation type="submission" date="2020-03" db="EMBL/GenBank/DDBJ databases">
        <authorList>
            <person name="Weist P."/>
        </authorList>
    </citation>
    <scope>NUCLEOTIDE SEQUENCE</scope>
</reference>
<dbReference type="Proteomes" id="UP001153269">
    <property type="component" value="Unassembled WGS sequence"/>
</dbReference>
<comment type="caution">
    <text evidence="2">The sequence shown here is derived from an EMBL/GenBank/DDBJ whole genome shotgun (WGS) entry which is preliminary data.</text>
</comment>
<evidence type="ECO:0000313" key="2">
    <source>
        <dbReference type="EMBL" id="CAB1445110.1"/>
    </source>
</evidence>
<evidence type="ECO:0000313" key="3">
    <source>
        <dbReference type="Proteomes" id="UP001153269"/>
    </source>
</evidence>
<protein>
    <submittedName>
        <fullName evidence="2">Uncharacterized protein</fullName>
    </submittedName>
</protein>
<dbReference type="AlphaFoldDB" id="A0A9N7Z0I3"/>
<keyword evidence="3" id="KW-1185">Reference proteome</keyword>
<proteinExistence type="predicted"/>
<accession>A0A9N7Z0I3</accession>
<feature type="compositionally biased region" description="Polar residues" evidence="1">
    <location>
        <begin position="26"/>
        <end position="45"/>
    </location>
</feature>
<gene>
    <name evidence="2" type="ORF">PLEPLA_LOCUS32841</name>
</gene>
<feature type="region of interest" description="Disordered" evidence="1">
    <location>
        <begin position="18"/>
        <end position="65"/>
    </location>
</feature>
<sequence>MSSSSFIPSLPVAMISTVGREDSYSKPGQRTTDPLSELNESTCKASPSHPPFSETCRAETTQGLSGDEETRALQSLRLASSPNTSFMAFENNEDARMQSLHAAAISGLFAPRLSTQTGFSKCLPRRVYILPNALR</sequence>
<dbReference type="EMBL" id="CADEAL010003557">
    <property type="protein sequence ID" value="CAB1445110.1"/>
    <property type="molecule type" value="Genomic_DNA"/>
</dbReference>
<evidence type="ECO:0000256" key="1">
    <source>
        <dbReference type="SAM" id="MobiDB-lite"/>
    </source>
</evidence>
<name>A0A9N7Z0I3_PLEPL</name>